<feature type="compositionally biased region" description="Low complexity" evidence="1">
    <location>
        <begin position="41"/>
        <end position="50"/>
    </location>
</feature>
<dbReference type="AlphaFoldDB" id="A0A9P4VRI9"/>
<evidence type="ECO:0000256" key="1">
    <source>
        <dbReference type="SAM" id="MobiDB-lite"/>
    </source>
</evidence>
<evidence type="ECO:0008006" key="4">
    <source>
        <dbReference type="Google" id="ProtNLM"/>
    </source>
</evidence>
<evidence type="ECO:0000313" key="2">
    <source>
        <dbReference type="EMBL" id="KAF2841003.1"/>
    </source>
</evidence>
<gene>
    <name evidence="2" type="ORF">M501DRAFT_1010161</name>
</gene>
<feature type="region of interest" description="Disordered" evidence="1">
    <location>
        <begin position="1"/>
        <end position="124"/>
    </location>
</feature>
<dbReference type="Pfam" id="PF10310">
    <property type="entry name" value="DUF5427"/>
    <property type="match status" value="1"/>
</dbReference>
<proteinExistence type="predicted"/>
<dbReference type="OrthoDB" id="5594977at2759"/>
<name>A0A9P4VRI9_9PEZI</name>
<dbReference type="PANTHER" id="PTHR28265">
    <property type="entry name" value="MAINTENANCE OF TELOMERE CAPPING PROTEIN 1"/>
    <property type="match status" value="1"/>
</dbReference>
<accession>A0A9P4VRI9</accession>
<dbReference type="Proteomes" id="UP000799429">
    <property type="component" value="Unassembled WGS sequence"/>
</dbReference>
<comment type="caution">
    <text evidence="2">The sequence shown here is derived from an EMBL/GenBank/DDBJ whole genome shotgun (WGS) entry which is preliminary data.</text>
</comment>
<reference evidence="2" key="1">
    <citation type="journal article" date="2020" name="Stud. Mycol.">
        <title>101 Dothideomycetes genomes: a test case for predicting lifestyles and emergence of pathogens.</title>
        <authorList>
            <person name="Haridas S."/>
            <person name="Albert R."/>
            <person name="Binder M."/>
            <person name="Bloem J."/>
            <person name="Labutti K."/>
            <person name="Salamov A."/>
            <person name="Andreopoulos B."/>
            <person name="Baker S."/>
            <person name="Barry K."/>
            <person name="Bills G."/>
            <person name="Bluhm B."/>
            <person name="Cannon C."/>
            <person name="Castanera R."/>
            <person name="Culley D."/>
            <person name="Daum C."/>
            <person name="Ezra D."/>
            <person name="Gonzalez J."/>
            <person name="Henrissat B."/>
            <person name="Kuo A."/>
            <person name="Liang C."/>
            <person name="Lipzen A."/>
            <person name="Lutzoni F."/>
            <person name="Magnuson J."/>
            <person name="Mondo S."/>
            <person name="Nolan M."/>
            <person name="Ohm R."/>
            <person name="Pangilinan J."/>
            <person name="Park H.-J."/>
            <person name="Ramirez L."/>
            <person name="Alfaro M."/>
            <person name="Sun H."/>
            <person name="Tritt A."/>
            <person name="Yoshinaga Y."/>
            <person name="Zwiers L.-H."/>
            <person name="Turgeon B."/>
            <person name="Goodwin S."/>
            <person name="Spatafora J."/>
            <person name="Crous P."/>
            <person name="Grigoriev I."/>
        </authorList>
    </citation>
    <scope>NUCLEOTIDE SEQUENCE</scope>
    <source>
        <strain evidence="2">CBS 101060</strain>
    </source>
</reference>
<keyword evidence="3" id="KW-1185">Reference proteome</keyword>
<protein>
    <recommendedName>
        <fullName evidence="4">Maintenance of telomere capping protein 1</fullName>
    </recommendedName>
</protein>
<sequence length="476" mass="50871">MALGPLHHPSNHTTNSGMPSDRASGSDLTALVPRPNTPKVSSSSTTTSRTRSPKRGGVVTPSSTGSARTSEDKTSYSASVPPRKSGESSRSFHQPFTPADESDQKILQAPPAPEPQKQASSGGWWGSILSTATTAVKQAEAAVKEIQKNEEAQKWAEQMRGNVGALRGIGTDLTSRALPTFTNLIHHLAPPISQHERLQIHLTHDLLNYPSLDPLVYTTFSRVMSQVEGGDLLVIQRGSESTARPTSSSGSSLGWNDGPWWRDTSAPRSLNLISGLPEGTKLSRASAEGYANDFFNARGGIEAAAKAATEILDEANPVRRSDIFLAVQALSYTQPDLFSSSDSNSNPDNSQDPDGSLVAFAISLTDPIHSLHFHTLSQPFPAKWARWLDSAPSPDDESSDGALPEEIYRIVEQGGVDPREWVAEWVEEVLGLAVGVVAQRYVAKRMGVGEGQLGRGRGREEVVESGAGEAARAGAI</sequence>
<dbReference type="PANTHER" id="PTHR28265:SF1">
    <property type="entry name" value="MAINTENANCE OF TELOMERE CAPPING PROTEIN 1"/>
    <property type="match status" value="1"/>
</dbReference>
<dbReference type="InterPro" id="IPR018814">
    <property type="entry name" value="DUF5427"/>
</dbReference>
<dbReference type="EMBL" id="MU006092">
    <property type="protein sequence ID" value="KAF2841003.1"/>
    <property type="molecule type" value="Genomic_DNA"/>
</dbReference>
<evidence type="ECO:0000313" key="3">
    <source>
        <dbReference type="Proteomes" id="UP000799429"/>
    </source>
</evidence>
<organism evidence="2 3">
    <name type="scientific">Patellaria atrata CBS 101060</name>
    <dbReference type="NCBI Taxonomy" id="1346257"/>
    <lineage>
        <taxon>Eukaryota</taxon>
        <taxon>Fungi</taxon>
        <taxon>Dikarya</taxon>
        <taxon>Ascomycota</taxon>
        <taxon>Pezizomycotina</taxon>
        <taxon>Dothideomycetes</taxon>
        <taxon>Dothideomycetes incertae sedis</taxon>
        <taxon>Patellariales</taxon>
        <taxon>Patellariaceae</taxon>
        <taxon>Patellaria</taxon>
    </lineage>
</organism>